<sequence>MLDCGCHPILDFRLIPQINLANCILLEISSHLILPQATLLHC</sequence>
<dbReference type="AlphaFoldDB" id="A0A5P8WDI8"/>
<proteinExistence type="predicted"/>
<dbReference type="Proteomes" id="UP000326678">
    <property type="component" value="Chromosome Gxm2"/>
</dbReference>
<dbReference type="EMBL" id="CP045227">
    <property type="protein sequence ID" value="QFS50680.1"/>
    <property type="molecule type" value="Genomic_DNA"/>
</dbReference>
<reference evidence="1 2" key="1">
    <citation type="submission" date="2019-10" db="EMBL/GenBank/DDBJ databases">
        <title>Genomic and transcriptomic insights into the perfect genentic adaptation of a filamentous nitrogen-fixing cyanobacterium to rice fields.</title>
        <authorList>
            <person name="Chen Z."/>
        </authorList>
    </citation>
    <scope>NUCLEOTIDE SEQUENCE [LARGE SCALE GENOMIC DNA]</scope>
    <source>
        <strain evidence="1">CCNUC1</strain>
    </source>
</reference>
<evidence type="ECO:0000313" key="2">
    <source>
        <dbReference type="Proteomes" id="UP000326678"/>
    </source>
</evidence>
<accession>A0A5P8WDI8</accession>
<keyword evidence="2" id="KW-1185">Reference proteome</keyword>
<organism evidence="1 2">
    <name type="scientific">Nostoc sphaeroides CCNUC1</name>
    <dbReference type="NCBI Taxonomy" id="2653204"/>
    <lineage>
        <taxon>Bacteria</taxon>
        <taxon>Bacillati</taxon>
        <taxon>Cyanobacteriota</taxon>
        <taxon>Cyanophyceae</taxon>
        <taxon>Nostocales</taxon>
        <taxon>Nostocaceae</taxon>
        <taxon>Nostoc</taxon>
    </lineage>
</organism>
<evidence type="ECO:0000313" key="1">
    <source>
        <dbReference type="EMBL" id="QFS50680.1"/>
    </source>
</evidence>
<name>A0A5P8WDI8_9NOSO</name>
<dbReference type="KEGG" id="nsh:GXM_08174"/>
<gene>
    <name evidence="1" type="ORF">GXM_08174</name>
</gene>
<protein>
    <submittedName>
        <fullName evidence="1">Uncharacterized protein</fullName>
    </submittedName>
</protein>